<feature type="signal peptide" evidence="15">
    <location>
        <begin position="1"/>
        <end position="18"/>
    </location>
</feature>
<evidence type="ECO:0000256" key="10">
    <source>
        <dbReference type="ARBA" id="ARBA00022989"/>
    </source>
</evidence>
<dbReference type="SUPFAM" id="SSF52058">
    <property type="entry name" value="L domain-like"/>
    <property type="match status" value="1"/>
</dbReference>
<keyword evidence="8" id="KW-0418">Kinase</keyword>
<evidence type="ECO:0000256" key="7">
    <source>
        <dbReference type="ARBA" id="ARBA00022741"/>
    </source>
</evidence>
<dbReference type="EMBL" id="CM002297">
    <property type="protein sequence ID" value="ESW07601.1"/>
    <property type="molecule type" value="Genomic_DNA"/>
</dbReference>
<gene>
    <name evidence="17" type="ORF">PHAVU_010G143100g</name>
</gene>
<feature type="transmembrane region" description="Helical" evidence="14">
    <location>
        <begin position="561"/>
        <end position="583"/>
    </location>
</feature>
<dbReference type="InterPro" id="IPR008271">
    <property type="entry name" value="Ser/Thr_kinase_AS"/>
</dbReference>
<keyword evidence="4" id="KW-0808">Transferase</keyword>
<dbReference type="AlphaFoldDB" id="V7ATR6"/>
<evidence type="ECO:0000256" key="12">
    <source>
        <dbReference type="ARBA" id="ARBA00023170"/>
    </source>
</evidence>
<evidence type="ECO:0000256" key="3">
    <source>
        <dbReference type="ARBA" id="ARBA00022553"/>
    </source>
</evidence>
<evidence type="ECO:0000259" key="16">
    <source>
        <dbReference type="PROSITE" id="PS50011"/>
    </source>
</evidence>
<keyword evidence="10 14" id="KW-1133">Transmembrane helix</keyword>
<dbReference type="GO" id="GO:0004674">
    <property type="term" value="F:protein serine/threonine kinase activity"/>
    <property type="evidence" value="ECO:0007669"/>
    <property type="project" value="UniProtKB-KW"/>
</dbReference>
<dbReference type="Pfam" id="PF07714">
    <property type="entry name" value="PK_Tyr_Ser-Thr"/>
    <property type="match status" value="1"/>
</dbReference>
<sequence length="922" mass="103428">MVKHFVLLCLTLSALIHAQDQSEFISIDCGVVDEPSYKDETTGIEYSSDGNATDTGINRRISSEYMVKSLERRFWNVRSFPEGTRNCYTLYLPRMNSNKRVIRARFMYGNYDGKDSLPKFDLYLGPNFWDSVEFENASTVTTMEIVHVATSDYIQICLVNTDEGTPFISTLEIRVLNDGTYVSESIQLLERFDVGLQEGQIVRYPDDIYDRIWSPYNPHGWKQISTTLAVANGGPFSYGVPSTVLKTAATPENVTDNLGFSYQLSNGAVRFYVYMYFAEIEKLEADQTRQFDVFVNGALLQNNATLPFLGHGTLIYISSEPETVLQIWINRTNKATMSPILNGIELYQGKTLDLPQTHQNDESDQGQLAQHLTYRHSSNSTNHQTNSQMKGTISHIKRNHHLPIMEVHFLICYINIVGAIMQIKSTYNMKQIWQGDPCSPKTEMWKGVNCSYNGHNQPRITSLYVGLHKTYYKLITYNLVLVFTVSQFFRNLSSSGLNGSIVEAISNLKLIQYLNIGDNKLSGSIPSKLSERTRNGSLLILIVGGNPHLCFSSPCPTRKKIVIPLVVTALAALILSATLSFVYRRRLQVVLNRHKLSCFNKTVSVDSKKQEFTYSEVRSITNNFERVVGKGGFGIVYHGCIGETQVAVKMLTASTQGYQQFQTEANILTRVHHKCLTPLIGYYNEGNRTALIYEYMTNGDLSDKLSGESQTFLDWKQRLQIALDAAVGLEYLHNGCKPPIVHRDVKTRNILLNENLRAKISDFGLSRIFSDEGDTHVSTVIAGTPGYLDPEYYITNRLNEKSDVFSFGVVLLEIITGRKAILKSSVKTHIIKWVSSILEDDGEIDGIMDPRLQGDYDSDAARKVVDVAMVCVAPSSVNRPSISQVAMELKLCFPIAELRSASSGSIEIASINEISGFSSLAR</sequence>
<dbReference type="InterPro" id="IPR001245">
    <property type="entry name" value="Ser-Thr/Tyr_kinase_cat_dom"/>
</dbReference>
<dbReference type="PANTHER" id="PTHR45631:SF197">
    <property type="entry name" value="TYROSINE KINASE FAMILY PROTEIN"/>
    <property type="match status" value="1"/>
</dbReference>
<evidence type="ECO:0000256" key="13">
    <source>
        <dbReference type="PROSITE-ProRule" id="PRU10141"/>
    </source>
</evidence>
<evidence type="ECO:0000313" key="17">
    <source>
        <dbReference type="EMBL" id="ESW07601.1"/>
    </source>
</evidence>
<evidence type="ECO:0000256" key="1">
    <source>
        <dbReference type="ARBA" id="ARBA00004167"/>
    </source>
</evidence>
<dbReference type="SUPFAM" id="SSF56112">
    <property type="entry name" value="Protein kinase-like (PK-like)"/>
    <property type="match status" value="1"/>
</dbReference>
<keyword evidence="5 14" id="KW-0812">Transmembrane</keyword>
<dbReference type="PROSITE" id="PS50011">
    <property type="entry name" value="PROTEIN_KINASE_DOM"/>
    <property type="match status" value="1"/>
</dbReference>
<dbReference type="GO" id="GO:0016020">
    <property type="term" value="C:membrane"/>
    <property type="evidence" value="ECO:0007669"/>
    <property type="project" value="UniProtKB-SubCell"/>
</dbReference>
<dbReference type="FunFam" id="1.10.510.10:FF:000146">
    <property type="entry name" value="LRR receptor-like serine/threonine-protein kinase IOS1"/>
    <property type="match status" value="1"/>
</dbReference>
<proteinExistence type="predicted"/>
<dbReference type="Proteomes" id="UP000000226">
    <property type="component" value="Chromosome 10"/>
</dbReference>
<dbReference type="InterPro" id="IPR000719">
    <property type="entry name" value="Prot_kinase_dom"/>
</dbReference>
<dbReference type="PROSITE" id="PS00108">
    <property type="entry name" value="PROTEIN_KINASE_ST"/>
    <property type="match status" value="1"/>
</dbReference>
<feature type="binding site" evidence="13">
    <location>
        <position position="649"/>
    </location>
    <ligand>
        <name>ATP</name>
        <dbReference type="ChEBI" id="CHEBI:30616"/>
    </ligand>
</feature>
<dbReference type="Gene3D" id="3.30.200.20">
    <property type="entry name" value="Phosphorylase Kinase, domain 1"/>
    <property type="match status" value="1"/>
</dbReference>
<accession>V7ATR6</accession>
<dbReference type="eggNOG" id="ENOG502QQCZ">
    <property type="taxonomic scope" value="Eukaryota"/>
</dbReference>
<feature type="domain" description="Protein kinase" evidence="16">
    <location>
        <begin position="622"/>
        <end position="891"/>
    </location>
</feature>
<dbReference type="InterPro" id="IPR011009">
    <property type="entry name" value="Kinase-like_dom_sf"/>
</dbReference>
<protein>
    <recommendedName>
        <fullName evidence="16">Protein kinase domain-containing protein</fullName>
    </recommendedName>
</protein>
<evidence type="ECO:0000256" key="4">
    <source>
        <dbReference type="ARBA" id="ARBA00022679"/>
    </source>
</evidence>
<evidence type="ECO:0000256" key="11">
    <source>
        <dbReference type="ARBA" id="ARBA00023136"/>
    </source>
</evidence>
<organism evidence="17 18">
    <name type="scientific">Phaseolus vulgaris</name>
    <name type="common">Kidney bean</name>
    <name type="synonym">French bean</name>
    <dbReference type="NCBI Taxonomy" id="3885"/>
    <lineage>
        <taxon>Eukaryota</taxon>
        <taxon>Viridiplantae</taxon>
        <taxon>Streptophyta</taxon>
        <taxon>Embryophyta</taxon>
        <taxon>Tracheophyta</taxon>
        <taxon>Spermatophyta</taxon>
        <taxon>Magnoliopsida</taxon>
        <taxon>eudicotyledons</taxon>
        <taxon>Gunneridae</taxon>
        <taxon>Pentapetalae</taxon>
        <taxon>rosids</taxon>
        <taxon>fabids</taxon>
        <taxon>Fabales</taxon>
        <taxon>Fabaceae</taxon>
        <taxon>Papilionoideae</taxon>
        <taxon>50 kb inversion clade</taxon>
        <taxon>NPAAA clade</taxon>
        <taxon>indigoferoid/millettioid clade</taxon>
        <taxon>Phaseoleae</taxon>
        <taxon>Phaseolus</taxon>
    </lineage>
</organism>
<evidence type="ECO:0000313" key="18">
    <source>
        <dbReference type="Proteomes" id="UP000000226"/>
    </source>
</evidence>
<name>V7ATR6_PHAVU</name>
<dbReference type="Gene3D" id="1.10.510.10">
    <property type="entry name" value="Transferase(Phosphotransferase) domain 1"/>
    <property type="match status" value="1"/>
</dbReference>
<dbReference type="InterPro" id="IPR032675">
    <property type="entry name" value="LRR_dom_sf"/>
</dbReference>
<evidence type="ECO:0000256" key="6">
    <source>
        <dbReference type="ARBA" id="ARBA00022729"/>
    </source>
</evidence>
<evidence type="ECO:0000256" key="5">
    <source>
        <dbReference type="ARBA" id="ARBA00022692"/>
    </source>
</evidence>
<dbReference type="CDD" id="cd14066">
    <property type="entry name" value="STKc_IRAK"/>
    <property type="match status" value="1"/>
</dbReference>
<dbReference type="Gramene" id="ESW07601">
    <property type="protein sequence ID" value="ESW07601"/>
    <property type="gene ID" value="PHAVU_010G143100g"/>
</dbReference>
<evidence type="ECO:0000256" key="2">
    <source>
        <dbReference type="ARBA" id="ARBA00022527"/>
    </source>
</evidence>
<reference evidence="18" key="1">
    <citation type="journal article" date="2014" name="Nat. Genet.">
        <title>A reference genome for common bean and genome-wide analysis of dual domestications.</title>
        <authorList>
            <person name="Schmutz J."/>
            <person name="McClean P.E."/>
            <person name="Mamidi S."/>
            <person name="Wu G.A."/>
            <person name="Cannon S.B."/>
            <person name="Grimwood J."/>
            <person name="Jenkins J."/>
            <person name="Shu S."/>
            <person name="Song Q."/>
            <person name="Chavarro C."/>
            <person name="Torres-Torres M."/>
            <person name="Geffroy V."/>
            <person name="Moghaddam S.M."/>
            <person name="Gao D."/>
            <person name="Abernathy B."/>
            <person name="Barry K."/>
            <person name="Blair M."/>
            <person name="Brick M.A."/>
            <person name="Chovatia M."/>
            <person name="Gepts P."/>
            <person name="Goodstein D.M."/>
            <person name="Gonzales M."/>
            <person name="Hellsten U."/>
            <person name="Hyten D.L."/>
            <person name="Jia G."/>
            <person name="Kelly J.D."/>
            <person name="Kudrna D."/>
            <person name="Lee R."/>
            <person name="Richard M.M."/>
            <person name="Miklas P.N."/>
            <person name="Osorno J.M."/>
            <person name="Rodrigues J."/>
            <person name="Thareau V."/>
            <person name="Urrea C.A."/>
            <person name="Wang M."/>
            <person name="Yu Y."/>
            <person name="Zhang M."/>
            <person name="Wing R.A."/>
            <person name="Cregan P.B."/>
            <person name="Rokhsar D.S."/>
            <person name="Jackson S.A."/>
        </authorList>
    </citation>
    <scope>NUCLEOTIDE SEQUENCE [LARGE SCALE GENOMIC DNA]</scope>
    <source>
        <strain evidence="18">cv. G19833</strain>
    </source>
</reference>
<keyword evidence="3" id="KW-0597">Phosphoprotein</keyword>
<keyword evidence="18" id="KW-1185">Reference proteome</keyword>
<keyword evidence="9 13" id="KW-0067">ATP-binding</keyword>
<dbReference type="SMART" id="SM00220">
    <property type="entry name" value="S_TKc"/>
    <property type="match status" value="1"/>
</dbReference>
<dbReference type="GO" id="GO:0005524">
    <property type="term" value="F:ATP binding"/>
    <property type="evidence" value="ECO:0007669"/>
    <property type="project" value="UniProtKB-UniRule"/>
</dbReference>
<evidence type="ECO:0000256" key="15">
    <source>
        <dbReference type="SAM" id="SignalP"/>
    </source>
</evidence>
<keyword evidence="2" id="KW-0723">Serine/threonine-protein kinase</keyword>
<comment type="subcellular location">
    <subcellularLocation>
        <location evidence="1">Membrane</location>
        <topology evidence="1">Single-pass membrane protein</topology>
    </subcellularLocation>
</comment>
<dbReference type="Pfam" id="PF12819">
    <property type="entry name" value="Malectin_like"/>
    <property type="match status" value="1"/>
</dbReference>
<evidence type="ECO:0000256" key="14">
    <source>
        <dbReference type="SAM" id="Phobius"/>
    </source>
</evidence>
<keyword evidence="7 13" id="KW-0547">Nucleotide-binding</keyword>
<dbReference type="Gene3D" id="3.80.10.10">
    <property type="entry name" value="Ribonuclease Inhibitor"/>
    <property type="match status" value="1"/>
</dbReference>
<keyword evidence="6 15" id="KW-0732">Signal</keyword>
<evidence type="ECO:0000256" key="8">
    <source>
        <dbReference type="ARBA" id="ARBA00022777"/>
    </source>
</evidence>
<dbReference type="PANTHER" id="PTHR45631">
    <property type="entry name" value="OS07G0107800 PROTEIN-RELATED"/>
    <property type="match status" value="1"/>
</dbReference>
<feature type="chain" id="PRO_5004755913" description="Protein kinase domain-containing protein" evidence="15">
    <location>
        <begin position="19"/>
        <end position="922"/>
    </location>
</feature>
<dbReference type="InterPro" id="IPR024788">
    <property type="entry name" value="Malectin-like_Carb-bd_dom"/>
</dbReference>
<dbReference type="InterPro" id="IPR017441">
    <property type="entry name" value="Protein_kinase_ATP_BS"/>
</dbReference>
<keyword evidence="12" id="KW-0675">Receptor</keyword>
<dbReference type="OrthoDB" id="2017114at2759"/>
<evidence type="ECO:0000256" key="9">
    <source>
        <dbReference type="ARBA" id="ARBA00022840"/>
    </source>
</evidence>
<dbReference type="PROSITE" id="PS00107">
    <property type="entry name" value="PROTEIN_KINASE_ATP"/>
    <property type="match status" value="1"/>
</dbReference>
<keyword evidence="11 14" id="KW-0472">Membrane</keyword>
<dbReference type="Gene3D" id="2.60.120.430">
    <property type="entry name" value="Galactose-binding lectin"/>
    <property type="match status" value="1"/>
</dbReference>